<reference evidence="1 2" key="1">
    <citation type="submission" date="2020-08" db="EMBL/GenBank/DDBJ databases">
        <title>Sequencing the genomes of 1000 actinobacteria strains.</title>
        <authorList>
            <person name="Klenk H.-P."/>
        </authorList>
    </citation>
    <scope>NUCLEOTIDE SEQUENCE [LARGE SCALE GENOMIC DNA]</scope>
    <source>
        <strain evidence="1 2">DSM 43023</strain>
    </source>
</reference>
<dbReference type="Proteomes" id="UP000534286">
    <property type="component" value="Unassembled WGS sequence"/>
</dbReference>
<name>A0A7W7RU33_9ACTN</name>
<evidence type="ECO:0000313" key="1">
    <source>
        <dbReference type="EMBL" id="MBB4938211.1"/>
    </source>
</evidence>
<proteinExistence type="predicted"/>
<dbReference type="EMBL" id="JACHJU010000001">
    <property type="protein sequence ID" value="MBB4938211.1"/>
    <property type="molecule type" value="Genomic_DNA"/>
</dbReference>
<dbReference type="RefSeq" id="WP_312882286.1">
    <property type="nucleotide sequence ID" value="NZ_BAABEK010000022.1"/>
</dbReference>
<sequence>MIGFCLGGSIGYLLGATVGGGRGAVAAWERATEFLKRHLG</sequence>
<keyword evidence="2" id="KW-1185">Reference proteome</keyword>
<comment type="caution">
    <text evidence="1">The sequence shown here is derived from an EMBL/GenBank/DDBJ whole genome shotgun (WGS) entry which is preliminary data.</text>
</comment>
<protein>
    <submittedName>
        <fullName evidence="1">Outer membrane lipoprotein SlyB</fullName>
    </submittedName>
</protein>
<evidence type="ECO:0000313" key="2">
    <source>
        <dbReference type="Proteomes" id="UP000534286"/>
    </source>
</evidence>
<accession>A0A7W7RU33</accession>
<dbReference type="AlphaFoldDB" id="A0A7W7RU33"/>
<gene>
    <name evidence="1" type="ORF">FHR32_002516</name>
</gene>
<organism evidence="1 2">
    <name type="scientific">Streptosporangium album</name>
    <dbReference type="NCBI Taxonomy" id="47479"/>
    <lineage>
        <taxon>Bacteria</taxon>
        <taxon>Bacillati</taxon>
        <taxon>Actinomycetota</taxon>
        <taxon>Actinomycetes</taxon>
        <taxon>Streptosporangiales</taxon>
        <taxon>Streptosporangiaceae</taxon>
        <taxon>Streptosporangium</taxon>
    </lineage>
</organism>
<keyword evidence="1" id="KW-0449">Lipoprotein</keyword>